<organism evidence="2 3">
    <name type="scientific">Ectopseudomonas oleovorans</name>
    <name type="common">Pseudomonas oleovorans</name>
    <dbReference type="NCBI Taxonomy" id="301"/>
    <lineage>
        <taxon>Bacteria</taxon>
        <taxon>Pseudomonadati</taxon>
        <taxon>Pseudomonadota</taxon>
        <taxon>Gammaproteobacteria</taxon>
        <taxon>Pseudomonadales</taxon>
        <taxon>Pseudomonadaceae</taxon>
        <taxon>Ectopseudomonas</taxon>
    </lineage>
</organism>
<comment type="caution">
    <text evidence="2">The sequence shown here is derived from an EMBL/GenBank/DDBJ whole genome shotgun (WGS) entry which is preliminary data.</text>
</comment>
<gene>
    <name evidence="2" type="ORF">DBO86_22995</name>
</gene>
<keyword evidence="3" id="KW-1185">Reference proteome</keyword>
<dbReference type="EMBL" id="QASO01000129">
    <property type="protein sequence ID" value="PTU76866.1"/>
    <property type="molecule type" value="Genomic_DNA"/>
</dbReference>
<accession>A0A2T5PGJ7</accession>
<proteinExistence type="predicted"/>
<dbReference type="RefSeq" id="WP_108234956.1">
    <property type="nucleotide sequence ID" value="NZ_QASO01000129.1"/>
</dbReference>
<reference evidence="2 3" key="1">
    <citation type="submission" date="2018-04" db="EMBL/GenBank/DDBJ databases">
        <title>Pseudomonas sp. nov., isolated from mangrove soil.</title>
        <authorList>
            <person name="Chen C."/>
        </authorList>
    </citation>
    <scope>NUCLEOTIDE SEQUENCE [LARGE SCALE GENOMIC DNA]</scope>
    <source>
        <strain evidence="2 3">JCM 14246</strain>
    </source>
</reference>
<protein>
    <submittedName>
        <fullName evidence="2">Uncharacterized protein</fullName>
    </submittedName>
</protein>
<sequence length="126" mass="14169">MKPAELRAELKKIMPGYKWTVKSKGSSETFLEAEGIQSSGFNRLSTLRVTWRCINGTATYEAKSAGYGTKSPWKHETKERTLAKALRSLQEHYRRMANDYRSLEQALQAGRASNERPATAADEGEV</sequence>
<name>A0A2T5PGJ7_ECTOL</name>
<dbReference type="Proteomes" id="UP000244052">
    <property type="component" value="Unassembled WGS sequence"/>
</dbReference>
<evidence type="ECO:0000313" key="3">
    <source>
        <dbReference type="Proteomes" id="UP000244052"/>
    </source>
</evidence>
<dbReference type="AlphaFoldDB" id="A0A2T5PGJ7"/>
<feature type="region of interest" description="Disordered" evidence="1">
    <location>
        <begin position="106"/>
        <end position="126"/>
    </location>
</feature>
<evidence type="ECO:0000256" key="1">
    <source>
        <dbReference type="SAM" id="MobiDB-lite"/>
    </source>
</evidence>
<evidence type="ECO:0000313" key="2">
    <source>
        <dbReference type="EMBL" id="PTU76866.1"/>
    </source>
</evidence>